<dbReference type="Proteomes" id="UP001596514">
    <property type="component" value="Unassembled WGS sequence"/>
</dbReference>
<evidence type="ECO:0000313" key="3">
    <source>
        <dbReference type="Proteomes" id="UP001596514"/>
    </source>
</evidence>
<dbReference type="EMBL" id="JBHTEE010000001">
    <property type="protein sequence ID" value="MFC7605323.1"/>
    <property type="molecule type" value="Genomic_DNA"/>
</dbReference>
<sequence length="74" mass="8202">MSKFPLWLRVLLAAMLALPLLVVVVAFVPALVVAILFGKERRDWVLEVLDRLGNWYGAIFSGKDEGDDTKDGDA</sequence>
<keyword evidence="1" id="KW-0812">Transmembrane</keyword>
<keyword evidence="3" id="KW-1185">Reference proteome</keyword>
<keyword evidence="1" id="KW-0472">Membrane</keyword>
<accession>A0ABW2TB64</accession>
<proteinExistence type="predicted"/>
<evidence type="ECO:0000256" key="1">
    <source>
        <dbReference type="SAM" id="Phobius"/>
    </source>
</evidence>
<feature type="transmembrane region" description="Helical" evidence="1">
    <location>
        <begin position="6"/>
        <end position="37"/>
    </location>
</feature>
<keyword evidence="1" id="KW-1133">Transmembrane helix</keyword>
<gene>
    <name evidence="2" type="ORF">ACFQVD_35000</name>
</gene>
<dbReference type="RefSeq" id="WP_343972825.1">
    <property type="nucleotide sequence ID" value="NZ_BAAAGK010000097.1"/>
</dbReference>
<reference evidence="3" key="1">
    <citation type="journal article" date="2019" name="Int. J. Syst. Evol. Microbiol.">
        <title>The Global Catalogue of Microorganisms (GCM) 10K type strain sequencing project: providing services to taxonomists for standard genome sequencing and annotation.</title>
        <authorList>
            <consortium name="The Broad Institute Genomics Platform"/>
            <consortium name="The Broad Institute Genome Sequencing Center for Infectious Disease"/>
            <person name="Wu L."/>
            <person name="Ma J."/>
        </authorList>
    </citation>
    <scope>NUCLEOTIDE SEQUENCE [LARGE SCALE GENOMIC DNA]</scope>
    <source>
        <strain evidence="3">JCM 10083</strain>
    </source>
</reference>
<evidence type="ECO:0000313" key="2">
    <source>
        <dbReference type="EMBL" id="MFC7605323.1"/>
    </source>
</evidence>
<protein>
    <submittedName>
        <fullName evidence="2">Uncharacterized protein</fullName>
    </submittedName>
</protein>
<comment type="caution">
    <text evidence="2">The sequence shown here is derived from an EMBL/GenBank/DDBJ whole genome shotgun (WGS) entry which is preliminary data.</text>
</comment>
<organism evidence="2 3">
    <name type="scientific">Streptosporangium amethystogenes subsp. fukuiense</name>
    <dbReference type="NCBI Taxonomy" id="698418"/>
    <lineage>
        <taxon>Bacteria</taxon>
        <taxon>Bacillati</taxon>
        <taxon>Actinomycetota</taxon>
        <taxon>Actinomycetes</taxon>
        <taxon>Streptosporangiales</taxon>
        <taxon>Streptosporangiaceae</taxon>
        <taxon>Streptosporangium</taxon>
    </lineage>
</organism>
<name>A0ABW2TB64_9ACTN</name>